<keyword evidence="2" id="KW-0472">Membrane</keyword>
<dbReference type="InterPro" id="IPR027587">
    <property type="entry name" value="TrbK"/>
</dbReference>
<dbReference type="GeneID" id="29273583"/>
<keyword evidence="2" id="KW-0812">Transmembrane</keyword>
<dbReference type="NCBIfam" id="TIGR04360">
    <property type="entry name" value="other_trbK"/>
    <property type="match status" value="1"/>
</dbReference>
<dbReference type="AlphaFoldDB" id="D4Z2J6"/>
<dbReference type="Proteomes" id="UP000007753">
    <property type="component" value="Chromosome 1"/>
</dbReference>
<evidence type="ECO:0000256" key="1">
    <source>
        <dbReference type="SAM" id="MobiDB-lite"/>
    </source>
</evidence>
<dbReference type="KEGG" id="sjp:SJA_C1-19940"/>
<name>D4Z2J6_SPHIU</name>
<proteinExistence type="predicted"/>
<evidence type="ECO:0000313" key="3">
    <source>
        <dbReference type="EMBL" id="BAI96828.1"/>
    </source>
</evidence>
<dbReference type="STRING" id="452662.SJA_C1-19940"/>
<feature type="compositionally biased region" description="Polar residues" evidence="1">
    <location>
        <begin position="85"/>
        <end position="96"/>
    </location>
</feature>
<sequence>MDGKMIARIGAVVFVGIAITATVIEFTRKPEEPQSHALVRERADTGALRQLLKDCRDQGEAATRDPACLDLWAENRDRFLGRSVQPRSATAPQAPTTLFPAGDPTRKESVPAAEKPSPDSQPEPARPEVR</sequence>
<evidence type="ECO:0000256" key="2">
    <source>
        <dbReference type="SAM" id="Phobius"/>
    </source>
</evidence>
<reference evidence="3 4" key="1">
    <citation type="journal article" date="2010" name="J. Bacteriol.">
        <title>Complete genome sequence of the representative gamma-hexachlorocyclohexane-degrading bacterium Sphingobium japonicum UT26.</title>
        <authorList>
            <person name="Nagata Y."/>
            <person name="Ohtsubo Y."/>
            <person name="Endo R."/>
            <person name="Ichikawa N."/>
            <person name="Ankai A."/>
            <person name="Oguchi A."/>
            <person name="Fukui S."/>
            <person name="Fujita N."/>
            <person name="Tsuda M."/>
        </authorList>
    </citation>
    <scope>NUCLEOTIDE SEQUENCE [LARGE SCALE GENOMIC DNA]</scope>
    <source>
        <strain evidence="4">DSM 16413 / CCM 7287 / MTCC 6362 / UT26 / NBRC 101211 / UT26S</strain>
    </source>
</reference>
<feature type="transmembrane region" description="Helical" evidence="2">
    <location>
        <begin position="6"/>
        <end position="26"/>
    </location>
</feature>
<accession>D4Z2J6</accession>
<organism evidence="3 4">
    <name type="scientific">Sphingobium indicum (strain DSM 16413 / CCM 7287 / MTCC 6362 / UT26 / NBRC 101211 / UT26S)</name>
    <name type="common">Sphingobium japonicum</name>
    <dbReference type="NCBI Taxonomy" id="452662"/>
    <lineage>
        <taxon>Bacteria</taxon>
        <taxon>Pseudomonadati</taxon>
        <taxon>Pseudomonadota</taxon>
        <taxon>Alphaproteobacteria</taxon>
        <taxon>Sphingomonadales</taxon>
        <taxon>Sphingomonadaceae</taxon>
        <taxon>Sphingobium</taxon>
    </lineage>
</organism>
<gene>
    <name evidence="3" type="primary">trbK</name>
    <name evidence="3" type="ordered locus">SJA_C1-19940</name>
</gene>
<dbReference type="RefSeq" id="WP_013040291.1">
    <property type="nucleotide sequence ID" value="NC_014006.1"/>
</dbReference>
<protein>
    <submittedName>
        <fullName evidence="3">Entry exclusion protein TrbK</fullName>
    </submittedName>
</protein>
<dbReference type="Pfam" id="PF20084">
    <property type="entry name" value="TrbK"/>
    <property type="match status" value="1"/>
</dbReference>
<dbReference type="HOGENOM" id="CLU_159824_0_0_5"/>
<evidence type="ECO:0000313" key="4">
    <source>
        <dbReference type="Proteomes" id="UP000007753"/>
    </source>
</evidence>
<dbReference type="EMBL" id="AP010803">
    <property type="protein sequence ID" value="BAI96828.1"/>
    <property type="molecule type" value="Genomic_DNA"/>
</dbReference>
<keyword evidence="4" id="KW-1185">Reference proteome</keyword>
<dbReference type="eggNOG" id="ENOG5032T5X">
    <property type="taxonomic scope" value="Bacteria"/>
</dbReference>
<feature type="region of interest" description="Disordered" evidence="1">
    <location>
        <begin position="83"/>
        <end position="130"/>
    </location>
</feature>
<keyword evidence="2" id="KW-1133">Transmembrane helix</keyword>